<evidence type="ECO:0000259" key="4">
    <source>
        <dbReference type="PROSITE" id="PS50108"/>
    </source>
</evidence>
<dbReference type="SMART" id="SM00285">
    <property type="entry name" value="PBD"/>
    <property type="match status" value="1"/>
</dbReference>
<protein>
    <submittedName>
        <fullName evidence="5">BORG5 protein</fullName>
    </submittedName>
</protein>
<dbReference type="Pfam" id="PF00786">
    <property type="entry name" value="PBD"/>
    <property type="match status" value="1"/>
</dbReference>
<feature type="domain" description="CRIB" evidence="4">
    <location>
        <begin position="31"/>
        <end position="45"/>
    </location>
</feature>
<evidence type="ECO:0000256" key="1">
    <source>
        <dbReference type="ARBA" id="ARBA00004184"/>
    </source>
</evidence>
<dbReference type="Proteomes" id="UP001166093">
    <property type="component" value="Unassembled WGS sequence"/>
</dbReference>
<feature type="non-terminal residue" evidence="5">
    <location>
        <position position="365"/>
    </location>
</feature>
<evidence type="ECO:0000256" key="3">
    <source>
        <dbReference type="SAM" id="MobiDB-lite"/>
    </source>
</evidence>
<dbReference type="InterPro" id="IPR051296">
    <property type="entry name" value="Cdc42_Effector_BORG/CEP"/>
</dbReference>
<feature type="compositionally biased region" description="Basic and acidic residues" evidence="3">
    <location>
        <begin position="289"/>
        <end position="313"/>
    </location>
</feature>
<dbReference type="Pfam" id="PF14957">
    <property type="entry name" value="BORG_CEP"/>
    <property type="match status" value="1"/>
</dbReference>
<name>A0ABS2YPA0_POLSP</name>
<feature type="region of interest" description="Disordered" evidence="3">
    <location>
        <begin position="228"/>
        <end position="365"/>
    </location>
</feature>
<dbReference type="InterPro" id="IPR029273">
    <property type="entry name" value="Cdc42_effect-like"/>
</dbReference>
<feature type="non-terminal residue" evidence="5">
    <location>
        <position position="1"/>
    </location>
</feature>
<comment type="similarity">
    <text evidence="2">Belongs to the BORG/CEP family.</text>
</comment>
<accession>A0ABS2YPA0</accession>
<proteinExistence type="inferred from homology"/>
<evidence type="ECO:0000256" key="2">
    <source>
        <dbReference type="ARBA" id="ARBA00010770"/>
    </source>
</evidence>
<feature type="compositionally biased region" description="Acidic residues" evidence="3">
    <location>
        <begin position="334"/>
        <end position="344"/>
    </location>
</feature>
<feature type="region of interest" description="Disordered" evidence="3">
    <location>
        <begin position="53"/>
        <end position="105"/>
    </location>
</feature>
<keyword evidence="6" id="KW-1185">Reference proteome</keyword>
<gene>
    <name evidence="5" type="primary">Cdc42ep1_1</name>
    <name evidence="5" type="ORF">GTO93_0014635</name>
</gene>
<evidence type="ECO:0000313" key="6">
    <source>
        <dbReference type="Proteomes" id="UP001166093"/>
    </source>
</evidence>
<comment type="caution">
    <text evidence="5">The sequence shown here is derived from an EMBL/GenBank/DDBJ whole genome shotgun (WGS) entry which is preliminary data.</text>
</comment>
<dbReference type="EMBL" id="JAAWVQ010174362">
    <property type="protein sequence ID" value="MBN3288310.1"/>
    <property type="molecule type" value="Genomic_DNA"/>
</dbReference>
<dbReference type="PANTHER" id="PTHR15344">
    <property type="entry name" value="CDC42 EFFECTOR PROTEIN BORG"/>
    <property type="match status" value="1"/>
</dbReference>
<organism evidence="5 6">
    <name type="scientific">Polyodon spathula</name>
    <name type="common">North American paddlefish</name>
    <name type="synonym">Squalus spathula</name>
    <dbReference type="NCBI Taxonomy" id="7913"/>
    <lineage>
        <taxon>Eukaryota</taxon>
        <taxon>Metazoa</taxon>
        <taxon>Chordata</taxon>
        <taxon>Craniata</taxon>
        <taxon>Vertebrata</taxon>
        <taxon>Euteleostomi</taxon>
        <taxon>Actinopterygii</taxon>
        <taxon>Chondrostei</taxon>
        <taxon>Acipenseriformes</taxon>
        <taxon>Polyodontidae</taxon>
        <taxon>Polyodon</taxon>
    </lineage>
</organism>
<feature type="compositionally biased region" description="Polar residues" evidence="3">
    <location>
        <begin position="234"/>
        <end position="244"/>
    </location>
</feature>
<reference evidence="5" key="1">
    <citation type="journal article" date="2021" name="Cell">
        <title>Tracing the genetic footprints of vertebrate landing in non-teleost ray-finned fishes.</title>
        <authorList>
            <person name="Bi X."/>
            <person name="Wang K."/>
            <person name="Yang L."/>
            <person name="Pan H."/>
            <person name="Jiang H."/>
            <person name="Wei Q."/>
            <person name="Fang M."/>
            <person name="Yu H."/>
            <person name="Zhu C."/>
            <person name="Cai Y."/>
            <person name="He Y."/>
            <person name="Gan X."/>
            <person name="Zeng H."/>
            <person name="Yu D."/>
            <person name="Zhu Y."/>
            <person name="Jiang H."/>
            <person name="Qiu Q."/>
            <person name="Yang H."/>
            <person name="Zhang Y.E."/>
            <person name="Wang W."/>
            <person name="Zhu M."/>
            <person name="He S."/>
            <person name="Zhang G."/>
        </authorList>
    </citation>
    <scope>NUCLEOTIDE SEQUENCE</scope>
    <source>
        <strain evidence="5">Pddl_001</strain>
    </source>
</reference>
<comment type="subcellular location">
    <subcellularLocation>
        <location evidence="1">Endomembrane system</location>
        <topology evidence="1">Peripheral membrane protein</topology>
    </subcellularLocation>
</comment>
<dbReference type="InterPro" id="IPR000095">
    <property type="entry name" value="CRIB_dom"/>
</dbReference>
<evidence type="ECO:0000313" key="5">
    <source>
        <dbReference type="EMBL" id="MBN3288310.1"/>
    </source>
</evidence>
<dbReference type="PANTHER" id="PTHR15344:SF7">
    <property type="entry name" value="CDC42 EFFECTOR PROTEIN 1"/>
    <property type="match status" value="1"/>
</dbReference>
<dbReference type="PROSITE" id="PS50108">
    <property type="entry name" value="CRIB"/>
    <property type="match status" value="1"/>
</dbReference>
<feature type="region of interest" description="Disordered" evidence="3">
    <location>
        <begin position="161"/>
        <end position="206"/>
    </location>
</feature>
<sequence length="365" mass="39613">MSLGKLPALKSWVSNSNSKRRYKSELTVDMISPPLGDFRHTMHVGRGGDVFGDTSFLSNHGGREPEPDPKSGGFFSRTFRQVRKPNSGSRARGGSRELSPSPPAVSPIIKNAVSLPQLAGTPNGSLRRALFQSTPASPQDASHSYGVESGFCTLPRLSRLEKQPGENSDYPDTEFQDSRRSCTPPDPGTPPDHQEDDSLLQRSDSMTSFKLDLGPSLMSEVMGLFGGPCDIFGANQSSEGSTSPGRRDSPVSSPARLRGTEPWDAPLRAECSAWQNCDAHSEEEEEEEDLKRVTPEEAGHTGKDPAMEAERFQKAASVLSRHYGGPGPSKADPEDSDEESDVDLETTPSPKRPPFAYPEESEIKV</sequence>